<proteinExistence type="predicted"/>
<feature type="chain" id="PRO_5039340818" description="Lipoprotein" evidence="1">
    <location>
        <begin position="31"/>
        <end position="282"/>
    </location>
</feature>
<organism evidence="2 3">
    <name type="scientific">Galactobacter caseinivorans</name>
    <dbReference type="NCBI Taxonomy" id="2676123"/>
    <lineage>
        <taxon>Bacteria</taxon>
        <taxon>Bacillati</taxon>
        <taxon>Actinomycetota</taxon>
        <taxon>Actinomycetes</taxon>
        <taxon>Micrococcales</taxon>
        <taxon>Micrococcaceae</taxon>
        <taxon>Galactobacter</taxon>
    </lineage>
</organism>
<protein>
    <recommendedName>
        <fullName evidence="4">Lipoprotein</fullName>
    </recommendedName>
</protein>
<dbReference type="AlphaFoldDB" id="A0A496PIS4"/>
<keyword evidence="3" id="KW-1185">Reference proteome</keyword>
<gene>
    <name evidence="2" type="ORF">DWQ67_07955</name>
</gene>
<evidence type="ECO:0008006" key="4">
    <source>
        <dbReference type="Google" id="ProtNLM"/>
    </source>
</evidence>
<dbReference type="EMBL" id="QQXL01000004">
    <property type="protein sequence ID" value="RKW70406.1"/>
    <property type="molecule type" value="Genomic_DNA"/>
</dbReference>
<feature type="signal peptide" evidence="1">
    <location>
        <begin position="1"/>
        <end position="30"/>
    </location>
</feature>
<reference evidence="2 3" key="1">
    <citation type="submission" date="2018-07" db="EMBL/GenBank/DDBJ databases">
        <title>Arthrobacter sp. nov., isolated from raw cow's milk with high bacterial count.</title>
        <authorList>
            <person name="Hahne J."/>
            <person name="Isele D."/>
            <person name="Lipski A."/>
        </authorList>
    </citation>
    <scope>NUCLEOTIDE SEQUENCE [LARGE SCALE GENOMIC DNA]</scope>
    <source>
        <strain evidence="2 3">JZ R-183</strain>
    </source>
</reference>
<sequence>MGGTEKVKRGRSAATLGAAFVVALGLTACAGSSPATQGSSSVQGSAAASNAEAGSGNVYTFEGKSAPAKEITLRYPDALVKSIEGGGRSLAVRSIKVTAEKVKEGATLCAVRMEVEWAEGAQARISETPEEPPLIAGTTQEPRKEFDFLASSLMRPLTGVYPLEEWTGDPREDVNYADADFKNVVAVVSCSEAPKPDPNDPSYMRARKYAEVDIPILRASSETADAEQKTYVPGASLILGVSKDGDVTAEMDRAYGFKPDGKGGWEQTNKYWIKSRDGAQSK</sequence>
<dbReference type="PROSITE" id="PS51257">
    <property type="entry name" value="PROKAR_LIPOPROTEIN"/>
    <property type="match status" value="1"/>
</dbReference>
<evidence type="ECO:0000313" key="2">
    <source>
        <dbReference type="EMBL" id="RKW70406.1"/>
    </source>
</evidence>
<dbReference type="RefSeq" id="WP_121485059.1">
    <property type="nucleotide sequence ID" value="NZ_QQXL01000004.1"/>
</dbReference>
<evidence type="ECO:0000256" key="1">
    <source>
        <dbReference type="SAM" id="SignalP"/>
    </source>
</evidence>
<name>A0A496PIS4_9MICC</name>
<keyword evidence="1" id="KW-0732">Signal</keyword>
<dbReference type="Proteomes" id="UP000273119">
    <property type="component" value="Unassembled WGS sequence"/>
</dbReference>
<comment type="caution">
    <text evidence="2">The sequence shown here is derived from an EMBL/GenBank/DDBJ whole genome shotgun (WGS) entry which is preliminary data.</text>
</comment>
<evidence type="ECO:0000313" key="3">
    <source>
        <dbReference type="Proteomes" id="UP000273119"/>
    </source>
</evidence>
<accession>A0A496PIS4</accession>